<reference evidence="1 2" key="2">
    <citation type="submission" date="2019-04" db="EMBL/GenBank/DDBJ databases">
        <title>The genome sequence of big-headed turtle.</title>
        <authorList>
            <person name="Gong S."/>
        </authorList>
    </citation>
    <scope>NUCLEOTIDE SEQUENCE [LARGE SCALE GENOMIC DNA]</scope>
    <source>
        <strain evidence="1">DO16091913</strain>
        <tissue evidence="1">Muscle</tissue>
    </source>
</reference>
<dbReference type="AlphaFoldDB" id="A0A4D9EJV6"/>
<dbReference type="EMBL" id="QXTE01000037">
    <property type="protein sequence ID" value="TFK11057.1"/>
    <property type="molecule type" value="Genomic_DNA"/>
</dbReference>
<comment type="caution">
    <text evidence="1">The sequence shown here is derived from an EMBL/GenBank/DDBJ whole genome shotgun (WGS) entry which is preliminary data.</text>
</comment>
<sequence>MSKVVPHVSVTTYLKSMLDTCSVKNRLTNGAEQETEVLESGRWFNLTNTSFSQQYIWKSQVGQSRRTLPPAQSSLHSILFVQKRPCSALCHYASDLLPGPHMIIITRAYQALTIILCCHKYFNNEKMGKGLKRMFDYLFLCGNQKDVKCLF</sequence>
<gene>
    <name evidence="1" type="ORF">DR999_PMT05875</name>
</gene>
<evidence type="ECO:0000313" key="1">
    <source>
        <dbReference type="EMBL" id="TFK11057.1"/>
    </source>
</evidence>
<keyword evidence="2" id="KW-1185">Reference proteome</keyword>
<accession>A0A4D9EJV6</accession>
<organism evidence="1 2">
    <name type="scientific">Platysternon megacephalum</name>
    <name type="common">big-headed turtle</name>
    <dbReference type="NCBI Taxonomy" id="55544"/>
    <lineage>
        <taxon>Eukaryota</taxon>
        <taxon>Metazoa</taxon>
        <taxon>Chordata</taxon>
        <taxon>Craniata</taxon>
        <taxon>Vertebrata</taxon>
        <taxon>Euteleostomi</taxon>
        <taxon>Archelosauria</taxon>
        <taxon>Testudinata</taxon>
        <taxon>Testudines</taxon>
        <taxon>Cryptodira</taxon>
        <taxon>Durocryptodira</taxon>
        <taxon>Testudinoidea</taxon>
        <taxon>Platysternidae</taxon>
        <taxon>Platysternon</taxon>
    </lineage>
</organism>
<reference evidence="1 2" key="1">
    <citation type="submission" date="2019-04" db="EMBL/GenBank/DDBJ databases">
        <title>Draft genome of the big-headed turtle Platysternon megacephalum.</title>
        <authorList>
            <person name="Gong S."/>
        </authorList>
    </citation>
    <scope>NUCLEOTIDE SEQUENCE [LARGE SCALE GENOMIC DNA]</scope>
    <source>
        <strain evidence="1">DO16091913</strain>
        <tissue evidence="1">Muscle</tissue>
    </source>
</reference>
<evidence type="ECO:0000313" key="2">
    <source>
        <dbReference type="Proteomes" id="UP000297703"/>
    </source>
</evidence>
<name>A0A4D9EJV6_9SAUR</name>
<dbReference type="Proteomes" id="UP000297703">
    <property type="component" value="Unassembled WGS sequence"/>
</dbReference>
<protein>
    <submittedName>
        <fullName evidence="1">AP-5 complex subunit zeta-1</fullName>
    </submittedName>
</protein>
<proteinExistence type="predicted"/>